<dbReference type="Gene3D" id="3.40.50.300">
    <property type="entry name" value="P-loop containing nucleotide triphosphate hydrolases"/>
    <property type="match status" value="1"/>
</dbReference>
<evidence type="ECO:0000259" key="4">
    <source>
        <dbReference type="PROSITE" id="PS50893"/>
    </source>
</evidence>
<evidence type="ECO:0000313" key="5">
    <source>
        <dbReference type="EMBL" id="WVX80958.1"/>
    </source>
</evidence>
<dbReference type="PROSITE" id="PS00211">
    <property type="entry name" value="ABC_TRANSPORTER_1"/>
    <property type="match status" value="1"/>
</dbReference>
<dbReference type="GO" id="GO:0005524">
    <property type="term" value="F:ATP binding"/>
    <property type="evidence" value="ECO:0007669"/>
    <property type="project" value="UniProtKB-KW"/>
</dbReference>
<dbReference type="Proteomes" id="UP001357223">
    <property type="component" value="Chromosome"/>
</dbReference>
<keyword evidence="3 5" id="KW-0067">ATP-binding</keyword>
<feature type="domain" description="ABC transporter" evidence="4">
    <location>
        <begin position="7"/>
        <end position="243"/>
    </location>
</feature>
<evidence type="ECO:0000256" key="3">
    <source>
        <dbReference type="ARBA" id="ARBA00022840"/>
    </source>
</evidence>
<protein>
    <submittedName>
        <fullName evidence="5">ABC transporter ATP-binding protein</fullName>
    </submittedName>
</protein>
<dbReference type="RefSeq" id="WP_338449888.1">
    <property type="nucleotide sequence ID" value="NZ_CP137640.1"/>
</dbReference>
<dbReference type="PROSITE" id="PS50893">
    <property type="entry name" value="ABC_TRANSPORTER_2"/>
    <property type="match status" value="1"/>
</dbReference>
<dbReference type="SUPFAM" id="SSF52540">
    <property type="entry name" value="P-loop containing nucleoside triphosphate hydrolases"/>
    <property type="match status" value="1"/>
</dbReference>
<keyword evidence="6" id="KW-1185">Reference proteome</keyword>
<dbReference type="InterPro" id="IPR003439">
    <property type="entry name" value="ABC_transporter-like_ATP-bd"/>
</dbReference>
<dbReference type="Pfam" id="PF00005">
    <property type="entry name" value="ABC_tran"/>
    <property type="match status" value="1"/>
</dbReference>
<keyword evidence="2" id="KW-0547">Nucleotide-binding</keyword>
<evidence type="ECO:0000313" key="6">
    <source>
        <dbReference type="Proteomes" id="UP001357223"/>
    </source>
</evidence>
<evidence type="ECO:0000256" key="2">
    <source>
        <dbReference type="ARBA" id="ARBA00022741"/>
    </source>
</evidence>
<dbReference type="InterPro" id="IPR017871">
    <property type="entry name" value="ABC_transporter-like_CS"/>
</dbReference>
<gene>
    <name evidence="5" type="ORF">R4Z09_27700</name>
</gene>
<proteinExistence type="predicted"/>
<dbReference type="PANTHER" id="PTHR42781:SF4">
    <property type="entry name" value="SPERMIDINE_PUTRESCINE IMPORT ATP-BINDING PROTEIN POTA"/>
    <property type="match status" value="1"/>
</dbReference>
<organism evidence="5 6">
    <name type="scientific">Niallia oryzisoli</name>
    <dbReference type="NCBI Taxonomy" id="1737571"/>
    <lineage>
        <taxon>Bacteria</taxon>
        <taxon>Bacillati</taxon>
        <taxon>Bacillota</taxon>
        <taxon>Bacilli</taxon>
        <taxon>Bacillales</taxon>
        <taxon>Bacillaceae</taxon>
        <taxon>Niallia</taxon>
    </lineage>
</organism>
<dbReference type="PANTHER" id="PTHR42781">
    <property type="entry name" value="SPERMIDINE/PUTRESCINE IMPORT ATP-BINDING PROTEIN POTA"/>
    <property type="match status" value="1"/>
</dbReference>
<keyword evidence="1" id="KW-0813">Transport</keyword>
<dbReference type="SMART" id="SM00382">
    <property type="entry name" value="AAA"/>
    <property type="match status" value="1"/>
</dbReference>
<dbReference type="EMBL" id="CP137640">
    <property type="protein sequence ID" value="WVX80958.1"/>
    <property type="molecule type" value="Genomic_DNA"/>
</dbReference>
<dbReference type="InterPro" id="IPR050093">
    <property type="entry name" value="ABC_SmlMolc_Importer"/>
</dbReference>
<name>A0ABZ2CGN4_9BACI</name>
<accession>A0ABZ2CGN4</accession>
<evidence type="ECO:0000256" key="1">
    <source>
        <dbReference type="ARBA" id="ARBA00022448"/>
    </source>
</evidence>
<reference evidence="5 6" key="1">
    <citation type="submission" date="2023-10" db="EMBL/GenBank/DDBJ databases">
        <title>Niallia locisalis sp.nov. isolated from a salt pond sample.</title>
        <authorList>
            <person name="Li X.-J."/>
            <person name="Dong L."/>
        </authorList>
    </citation>
    <scope>NUCLEOTIDE SEQUENCE [LARGE SCALE GENOMIC DNA]</scope>
    <source>
        <strain evidence="5 6">DSM 29761</strain>
    </source>
</reference>
<dbReference type="InterPro" id="IPR027417">
    <property type="entry name" value="P-loop_NTPase"/>
</dbReference>
<dbReference type="InterPro" id="IPR003593">
    <property type="entry name" value="AAA+_ATPase"/>
</dbReference>
<sequence length="373" mass="42395">MSVDTILKFDHVTKMFGEDTAVNEVSFEVKSGEFVAILGQSGCGKTTTLRMIAGLERCSSGEISFQGKVLDNPDRKVFIPPNKRDMGMVFQSYAIWPHMTVFENVAYPLKVRRYEKGKIKEEVERVLELVGLSHLADKKATQLSGGQQQRVALARSLVFHPKLLLLDEPFSNLDAKLREQMRIEIKTLQERLGLMVILVTHDQVEALSLADKIIMMNKGRKDQVGPPKELYEKPNTVFVRDFLGSTLKLRVKVNAVRGNGMIEIKQENEIGGYFETADHHLVDPKVGDECFMAVRAEYINIQPAENQMSKGDHSELQFHAQIEKLLFIGDQYESIIKIRNGDEHHLFLPKTNEWYEGQEIVLGVKRGITIWPN</sequence>